<proteinExistence type="predicted"/>
<dbReference type="Gene3D" id="1.10.260.40">
    <property type="entry name" value="lambda repressor-like DNA-binding domains"/>
    <property type="match status" value="1"/>
</dbReference>
<dbReference type="InterPro" id="IPR010982">
    <property type="entry name" value="Lambda_DNA-bd_dom_sf"/>
</dbReference>
<reference evidence="2 3" key="1">
    <citation type="journal article" date="2016" name="PLoS ONE">
        <title>Plasmid Characterization and Chromosome Analysis of Two netF+ Clostridium perfringens Isolates Associated with Foal and Canine Necrotizing Enteritis.</title>
        <authorList>
            <person name="Mehdizadeh Gohari I."/>
            <person name="Kropinski A.M."/>
            <person name="Weese S.J."/>
            <person name="Parreira V.R."/>
            <person name="Whitehead A.E."/>
            <person name="Boerlin P."/>
            <person name="Prescott J.F."/>
        </authorList>
    </citation>
    <scope>NUCLEOTIDE SEQUENCE [LARGE SCALE GENOMIC DNA]</scope>
    <source>
        <strain evidence="2 3">JP838</strain>
        <plasmid evidence="3">Plasmid pJFP838A</plasmid>
    </source>
</reference>
<dbReference type="OrthoDB" id="9812960at2"/>
<dbReference type="SMART" id="SM00530">
    <property type="entry name" value="HTH_XRE"/>
    <property type="match status" value="1"/>
</dbReference>
<geneLocation type="plasmid" evidence="2 3">
    <name>pJFP838A</name>
</geneLocation>
<organism evidence="2 3">
    <name type="scientific">Clostridium perfringens</name>
    <dbReference type="NCBI Taxonomy" id="1502"/>
    <lineage>
        <taxon>Bacteria</taxon>
        <taxon>Bacillati</taxon>
        <taxon>Bacillota</taxon>
        <taxon>Clostridia</taxon>
        <taxon>Eubacteriales</taxon>
        <taxon>Clostridiaceae</taxon>
        <taxon>Clostridium</taxon>
    </lineage>
</organism>
<gene>
    <name evidence="2" type="ORF">JFP838_pA0192</name>
</gene>
<dbReference type="Proteomes" id="UP000070260">
    <property type="component" value="Plasmid pJFP838A"/>
</dbReference>
<accession>A0A140GRE9</accession>
<sequence length="154" mass="17974">MFEEVLKNIRIEKGLTQKELAEMIYTTPQNIAHYEHGRRSCTIEQAIELLDKLGIDVVISKGKIERNVRMAVKYYDKHGNEIKENSIIRDTTDGELRRVFLTDNDDLGLDCTNYNYAFRNPLVIYLTPLSEFCLNDWEVVDEKDLTEEELKSVI</sequence>
<dbReference type="CDD" id="cd00093">
    <property type="entry name" value="HTH_XRE"/>
    <property type="match status" value="1"/>
</dbReference>
<dbReference type="EMBL" id="CP013615">
    <property type="protein sequence ID" value="AMN31108.1"/>
    <property type="molecule type" value="Genomic_DNA"/>
</dbReference>
<dbReference type="PROSITE" id="PS50943">
    <property type="entry name" value="HTH_CROC1"/>
    <property type="match status" value="1"/>
</dbReference>
<name>A0A140GRE9_CLOPF</name>
<evidence type="ECO:0000313" key="3">
    <source>
        <dbReference type="Proteomes" id="UP000070260"/>
    </source>
</evidence>
<protein>
    <submittedName>
        <fullName evidence="2">Putative transcriptional regulator</fullName>
    </submittedName>
</protein>
<feature type="domain" description="HTH cro/C1-type" evidence="1">
    <location>
        <begin position="6"/>
        <end position="60"/>
    </location>
</feature>
<dbReference type="AlphaFoldDB" id="A0A140GRE9"/>
<keyword evidence="2" id="KW-0614">Plasmid</keyword>
<dbReference type="InterPro" id="IPR001387">
    <property type="entry name" value="Cro/C1-type_HTH"/>
</dbReference>
<dbReference type="PATRIC" id="fig|1502.177.peg.3400"/>
<dbReference type="GO" id="GO:0003677">
    <property type="term" value="F:DNA binding"/>
    <property type="evidence" value="ECO:0007669"/>
    <property type="project" value="InterPro"/>
</dbReference>
<dbReference type="Pfam" id="PF01381">
    <property type="entry name" value="HTH_3"/>
    <property type="match status" value="1"/>
</dbReference>
<dbReference type="SUPFAM" id="SSF47413">
    <property type="entry name" value="lambda repressor-like DNA-binding domains"/>
    <property type="match status" value="1"/>
</dbReference>
<evidence type="ECO:0000259" key="1">
    <source>
        <dbReference type="PROSITE" id="PS50943"/>
    </source>
</evidence>
<dbReference type="RefSeq" id="WP_061429706.1">
    <property type="nucleotide sequence ID" value="NZ_CP013615.1"/>
</dbReference>
<evidence type="ECO:0000313" key="2">
    <source>
        <dbReference type="EMBL" id="AMN31108.1"/>
    </source>
</evidence>